<dbReference type="Gene3D" id="2.60.220.50">
    <property type="match status" value="1"/>
</dbReference>
<dbReference type="EMBL" id="JAHGAV010005539">
    <property type="protein sequence ID" value="KAG6920566.1"/>
    <property type="molecule type" value="Genomic_DNA"/>
</dbReference>
<evidence type="ECO:0000313" key="2">
    <source>
        <dbReference type="Proteomes" id="UP000765507"/>
    </source>
</evidence>
<dbReference type="InterPro" id="IPR046338">
    <property type="entry name" value="GAIN_dom_sf"/>
</dbReference>
<accession>A0A8T1RUT7</accession>
<sequence>SNSEFCSFVNSTLVNLETMCAQDRAVSLEEAAGPFGSFLNSSTLSPGKESKEKVASAVTLLLQSVELAALTAALRSPEMKKQNMTTESMAIETLLVVPGAGPCDKVFRLRAQNETMDIHCNTVTSAATEDSGACAFISYSTLDSIINKRFLNAGDLKTDEKLRNFHLNSRVVSGAIGAGRSMNLSIPVNFTLSHRQVSVDPFTLLCARGSSWSLKRCVSCRAFECCYLFLTPERHLRNRGSFFRPDTGAVLVEDIR</sequence>
<protein>
    <submittedName>
        <fullName evidence="1">Adhesion G protein-coupled receptor E3</fullName>
    </submittedName>
</protein>
<dbReference type="Proteomes" id="UP000765507">
    <property type="component" value="Unassembled WGS sequence"/>
</dbReference>
<evidence type="ECO:0000313" key="1">
    <source>
        <dbReference type="EMBL" id="KAG6920566.1"/>
    </source>
</evidence>
<organism evidence="1 2">
    <name type="scientific">Chelydra serpentina</name>
    <name type="common">Snapping turtle</name>
    <name type="synonym">Testudo serpentina</name>
    <dbReference type="NCBI Taxonomy" id="8475"/>
    <lineage>
        <taxon>Eukaryota</taxon>
        <taxon>Metazoa</taxon>
        <taxon>Chordata</taxon>
        <taxon>Craniata</taxon>
        <taxon>Vertebrata</taxon>
        <taxon>Euteleostomi</taxon>
        <taxon>Archelosauria</taxon>
        <taxon>Testudinata</taxon>
        <taxon>Testudines</taxon>
        <taxon>Cryptodira</taxon>
        <taxon>Durocryptodira</taxon>
        <taxon>Americhelydia</taxon>
        <taxon>Chelydroidea</taxon>
        <taxon>Chelydridae</taxon>
        <taxon>Chelydra</taxon>
    </lineage>
</organism>
<reference evidence="1 2" key="1">
    <citation type="journal article" date="2020" name="G3 (Bethesda)">
        <title>Draft Genome of the Common Snapping Turtle, Chelydra serpentina, a Model for Phenotypic Plasticity in Reptiles.</title>
        <authorList>
            <person name="Das D."/>
            <person name="Singh S.K."/>
            <person name="Bierstedt J."/>
            <person name="Erickson A."/>
            <person name="Galli G.L.J."/>
            <person name="Crossley D.A. 2nd"/>
            <person name="Rhen T."/>
        </authorList>
    </citation>
    <scope>NUCLEOTIDE SEQUENCE [LARGE SCALE GENOMIC DNA]</scope>
    <source>
        <strain evidence="1">KW</strain>
    </source>
</reference>
<gene>
    <name evidence="1" type="ORF">G0U57_016799</name>
</gene>
<proteinExistence type="predicted"/>
<feature type="non-terminal residue" evidence="1">
    <location>
        <position position="256"/>
    </location>
</feature>
<keyword evidence="2" id="KW-1185">Reference proteome</keyword>
<dbReference type="OrthoDB" id="5945029at2759"/>
<name>A0A8T1RUT7_CHESE</name>
<comment type="caution">
    <text evidence="1">The sequence shown here is derived from an EMBL/GenBank/DDBJ whole genome shotgun (WGS) entry which is preliminary data.</text>
</comment>
<keyword evidence="1" id="KW-0675">Receptor</keyword>
<dbReference type="AlphaFoldDB" id="A0A8T1RUT7"/>